<keyword evidence="3 5" id="KW-0274">FAD</keyword>
<dbReference type="PANTHER" id="PTHR46056:SF12">
    <property type="entry name" value="LONG-CHAIN-ALCOHOL OXIDASE"/>
    <property type="match status" value="1"/>
</dbReference>
<dbReference type="Pfam" id="PF00732">
    <property type="entry name" value="GMC_oxred_N"/>
    <property type="match status" value="1"/>
</dbReference>
<accession>A0A8J7DC86</accession>
<name>A0A8J7DC86_9CYAN</name>
<reference evidence="8" key="1">
    <citation type="submission" date="2020-10" db="EMBL/GenBank/DDBJ databases">
        <authorList>
            <person name="Castelo-Branco R."/>
            <person name="Eusebio N."/>
            <person name="Adriana R."/>
            <person name="Vieira A."/>
            <person name="Brugerolle De Fraissinette N."/>
            <person name="Rezende De Castro R."/>
            <person name="Schneider M.P."/>
            <person name="Vasconcelos V."/>
            <person name="Leao P.N."/>
        </authorList>
    </citation>
    <scope>NUCLEOTIDE SEQUENCE</scope>
    <source>
        <strain evidence="8">LEGE 07310</strain>
    </source>
</reference>
<sequence>MSTQHYDLIIIGTGAGGGTLAYRLASSGKRILVLERGQFLPQEKANWSAVEVFQKNRYATSELWEDHQGKTFSPGTHYWVGGNTKVYGGALFRLRERDFEAVQHCDGVSPAWPLQYADFKPYYDQAEQLYQVHGQRGLDPTEPSEAADYPFPPVSHEPRIQGIYDALKAKQLNPFYLPLAVKLNEANSLLSACIRCNTCDGFPCLIHAKSDADINCVRPAQTQANLTLLTEAKVTQLVTSDSGREITQVKAEVQGSPETFSADIVVVACGAINSAALLLRSANDAHPNGLANRSDQVGRNFMKHQNGAIVGITLKSNPSIFQKTIGLNDFYWGEPGFDYPMGHIQLLGKVNGEMLAMDVPRFIPKRILDAMAGRSVDWWITAEDLPESRNRVRLKGDRIVLDYTDNNVEAFDRLRSRWISVLRKINGEGRVPQSVYFSKRLPVQGVAHQVGTCRFGTDPDSSVLDLNCRTHDVDNLYVVDGSFFPSSAAVNPSLTIMANALRVGDHLLQRLG</sequence>
<evidence type="ECO:0000259" key="7">
    <source>
        <dbReference type="Pfam" id="PF05199"/>
    </source>
</evidence>
<comment type="caution">
    <text evidence="8">The sequence shown here is derived from an EMBL/GenBank/DDBJ whole genome shotgun (WGS) entry which is preliminary data.</text>
</comment>
<dbReference type="InterPro" id="IPR000172">
    <property type="entry name" value="GMC_OxRdtase_N"/>
</dbReference>
<evidence type="ECO:0000256" key="4">
    <source>
        <dbReference type="ARBA" id="ARBA00023002"/>
    </source>
</evidence>
<feature type="domain" description="Glucose-methanol-choline oxidoreductase N-terminal" evidence="6">
    <location>
        <begin position="201"/>
        <end position="304"/>
    </location>
</feature>
<dbReference type="Pfam" id="PF13450">
    <property type="entry name" value="NAD_binding_8"/>
    <property type="match status" value="1"/>
</dbReference>
<evidence type="ECO:0000256" key="2">
    <source>
        <dbReference type="ARBA" id="ARBA00022630"/>
    </source>
</evidence>
<dbReference type="RefSeq" id="WP_193908677.1">
    <property type="nucleotide sequence ID" value="NZ_JADEXG010000037.1"/>
</dbReference>
<dbReference type="InterPro" id="IPR012132">
    <property type="entry name" value="GMC_OxRdtase"/>
</dbReference>
<dbReference type="AlphaFoldDB" id="A0A8J7DC86"/>
<feature type="domain" description="Glucose-methanol-choline oxidoreductase C-terminal" evidence="7">
    <location>
        <begin position="442"/>
        <end position="500"/>
    </location>
</feature>
<dbReference type="GO" id="GO:0050660">
    <property type="term" value="F:flavin adenine dinucleotide binding"/>
    <property type="evidence" value="ECO:0007669"/>
    <property type="project" value="InterPro"/>
</dbReference>
<gene>
    <name evidence="8" type="ORF">IQ241_15265</name>
</gene>
<dbReference type="EMBL" id="JADEXG010000037">
    <property type="protein sequence ID" value="MBE9078637.1"/>
    <property type="molecule type" value="Genomic_DNA"/>
</dbReference>
<organism evidence="8 9">
    <name type="scientific">Vasconcelosia minhoensis LEGE 07310</name>
    <dbReference type="NCBI Taxonomy" id="915328"/>
    <lineage>
        <taxon>Bacteria</taxon>
        <taxon>Bacillati</taxon>
        <taxon>Cyanobacteriota</taxon>
        <taxon>Cyanophyceae</taxon>
        <taxon>Nodosilineales</taxon>
        <taxon>Cymatolegaceae</taxon>
        <taxon>Vasconcelosia</taxon>
        <taxon>Vasconcelosia minhoensis</taxon>
    </lineage>
</organism>
<keyword evidence="9" id="KW-1185">Reference proteome</keyword>
<dbReference type="InterPro" id="IPR036188">
    <property type="entry name" value="FAD/NAD-bd_sf"/>
</dbReference>
<evidence type="ECO:0000256" key="5">
    <source>
        <dbReference type="PIRSR" id="PIRSR000137-2"/>
    </source>
</evidence>
<dbReference type="GO" id="GO:0016614">
    <property type="term" value="F:oxidoreductase activity, acting on CH-OH group of donors"/>
    <property type="evidence" value="ECO:0007669"/>
    <property type="project" value="InterPro"/>
</dbReference>
<comment type="similarity">
    <text evidence="1">Belongs to the GMC oxidoreductase family.</text>
</comment>
<proteinExistence type="inferred from homology"/>
<protein>
    <submittedName>
        <fullName evidence="8">GMC family oxidoreductase</fullName>
    </submittedName>
</protein>
<evidence type="ECO:0000256" key="1">
    <source>
        <dbReference type="ARBA" id="ARBA00010790"/>
    </source>
</evidence>
<evidence type="ECO:0000313" key="9">
    <source>
        <dbReference type="Proteomes" id="UP000636505"/>
    </source>
</evidence>
<evidence type="ECO:0000259" key="6">
    <source>
        <dbReference type="Pfam" id="PF00732"/>
    </source>
</evidence>
<dbReference type="Gene3D" id="3.50.50.60">
    <property type="entry name" value="FAD/NAD(P)-binding domain"/>
    <property type="match status" value="2"/>
</dbReference>
<feature type="binding site" evidence="5">
    <location>
        <position position="234"/>
    </location>
    <ligand>
        <name>FAD</name>
        <dbReference type="ChEBI" id="CHEBI:57692"/>
    </ligand>
</feature>
<evidence type="ECO:0000256" key="3">
    <source>
        <dbReference type="ARBA" id="ARBA00022827"/>
    </source>
</evidence>
<dbReference type="Proteomes" id="UP000636505">
    <property type="component" value="Unassembled WGS sequence"/>
</dbReference>
<keyword evidence="2" id="KW-0285">Flavoprotein</keyword>
<keyword evidence="4" id="KW-0560">Oxidoreductase</keyword>
<dbReference type="Pfam" id="PF05199">
    <property type="entry name" value="GMC_oxred_C"/>
    <property type="match status" value="1"/>
</dbReference>
<dbReference type="SUPFAM" id="SSF51905">
    <property type="entry name" value="FAD/NAD(P)-binding domain"/>
    <property type="match status" value="1"/>
</dbReference>
<dbReference type="PANTHER" id="PTHR46056">
    <property type="entry name" value="LONG-CHAIN-ALCOHOL OXIDASE"/>
    <property type="match status" value="1"/>
</dbReference>
<dbReference type="PIRSF" id="PIRSF000137">
    <property type="entry name" value="Alcohol_oxidase"/>
    <property type="match status" value="1"/>
</dbReference>
<evidence type="ECO:0000313" key="8">
    <source>
        <dbReference type="EMBL" id="MBE9078637.1"/>
    </source>
</evidence>
<dbReference type="InterPro" id="IPR007867">
    <property type="entry name" value="GMC_OxRtase_C"/>
</dbReference>
<comment type="cofactor">
    <cofactor evidence="5">
        <name>FAD</name>
        <dbReference type="ChEBI" id="CHEBI:57692"/>
    </cofactor>
</comment>